<evidence type="ECO:0000313" key="4">
    <source>
        <dbReference type="EMBL" id="QFZ16509.1"/>
    </source>
</evidence>
<dbReference type="RefSeq" id="WP_033432177.1">
    <property type="nucleotide sequence ID" value="NZ_CP034550.1"/>
</dbReference>
<evidence type="ECO:0000256" key="2">
    <source>
        <dbReference type="ARBA" id="ARBA00023186"/>
    </source>
</evidence>
<dbReference type="InterPro" id="IPR002639">
    <property type="entry name" value="UreF"/>
</dbReference>
<dbReference type="Gene3D" id="1.10.4190.10">
    <property type="entry name" value="Urease accessory protein UreF"/>
    <property type="match status" value="1"/>
</dbReference>
<evidence type="ECO:0000256" key="1">
    <source>
        <dbReference type="ARBA" id="ARBA00022988"/>
    </source>
</evidence>
<dbReference type="Pfam" id="PF01730">
    <property type="entry name" value="UreF"/>
    <property type="match status" value="1"/>
</dbReference>
<proteinExistence type="predicted"/>
<keyword evidence="2" id="KW-0143">Chaperone</keyword>
<dbReference type="EMBL" id="CP034550">
    <property type="protein sequence ID" value="QFZ16509.1"/>
    <property type="molecule type" value="Genomic_DNA"/>
</dbReference>
<dbReference type="GO" id="GO:0016151">
    <property type="term" value="F:nickel cation binding"/>
    <property type="evidence" value="ECO:0007669"/>
    <property type="project" value="InterPro"/>
</dbReference>
<dbReference type="Proteomes" id="UP000325787">
    <property type="component" value="Chromosome"/>
</dbReference>
<dbReference type="KEGG" id="ssyi:EKG83_02645"/>
<dbReference type="PANTHER" id="PTHR33620">
    <property type="entry name" value="UREASE ACCESSORY PROTEIN F"/>
    <property type="match status" value="1"/>
</dbReference>
<dbReference type="PANTHER" id="PTHR33620:SF1">
    <property type="entry name" value="UREASE ACCESSORY PROTEIN F"/>
    <property type="match status" value="1"/>
</dbReference>
<dbReference type="PIRSF" id="PIRSF009467">
    <property type="entry name" value="Ureas_acces_UreF"/>
    <property type="match status" value="1"/>
</dbReference>
<organism evidence="4 5">
    <name type="scientific">Saccharothrix syringae</name>
    <name type="common">Nocardiopsis syringae</name>
    <dbReference type="NCBI Taxonomy" id="103733"/>
    <lineage>
        <taxon>Bacteria</taxon>
        <taxon>Bacillati</taxon>
        <taxon>Actinomycetota</taxon>
        <taxon>Actinomycetes</taxon>
        <taxon>Pseudonocardiales</taxon>
        <taxon>Pseudonocardiaceae</taxon>
        <taxon>Saccharothrix</taxon>
    </lineage>
</organism>
<protein>
    <submittedName>
        <fullName evidence="4">Urease accessory protein UreF</fullName>
    </submittedName>
</protein>
<dbReference type="OrthoDB" id="3382047at2"/>
<feature type="region of interest" description="Disordered" evidence="3">
    <location>
        <begin position="79"/>
        <end position="102"/>
    </location>
</feature>
<evidence type="ECO:0000313" key="5">
    <source>
        <dbReference type="Proteomes" id="UP000325787"/>
    </source>
</evidence>
<gene>
    <name evidence="4" type="ORF">EKG83_02645</name>
</gene>
<evidence type="ECO:0000256" key="3">
    <source>
        <dbReference type="SAM" id="MobiDB-lite"/>
    </source>
</evidence>
<sequence length="222" mass="22894">MDPVALMLADSRFPGGGHVHSGGLEEAAARRLVTDEASLRSFLVGRLRTAGALAAAFAAAATGGGPDRAAHHAELDSELDARTPSPAQRAASRTQGRGIARAARRAWPSRALDDLLRVAPRPHHPVVVGLLVADPFEAAQVVAYHAVTGPATAAIRLLGLDPFGVNAVLARLAGELDAVARAAAAHAGTPPADLPAPGSPGLDLLAEAHDRHHREEVRLFVS</sequence>
<accession>A0A5Q0GRA5</accession>
<name>A0A5Q0GRA5_SACSY</name>
<dbReference type="InterPro" id="IPR038277">
    <property type="entry name" value="UreF_sf"/>
</dbReference>
<keyword evidence="5" id="KW-1185">Reference proteome</keyword>
<reference evidence="5" key="1">
    <citation type="journal article" date="2021" name="Curr. Microbiol.">
        <title>Complete genome of nocamycin-producing strain Saccharothrix syringae NRRL B-16468 reveals the biosynthetic potential for secondary metabolites.</title>
        <authorList>
            <person name="Mo X."/>
            <person name="Yang S."/>
        </authorList>
    </citation>
    <scope>NUCLEOTIDE SEQUENCE [LARGE SCALE GENOMIC DNA]</scope>
    <source>
        <strain evidence="5">ATCC 51364 / DSM 43886 / JCM 6844 / KCTC 9398 / NBRC 14523 / NRRL B-16468 / INA 2240</strain>
    </source>
</reference>
<keyword evidence="1" id="KW-0996">Nickel insertion</keyword>
<dbReference type="AlphaFoldDB" id="A0A5Q0GRA5"/>